<dbReference type="RefSeq" id="WP_041337500.1">
    <property type="nucleotide sequence ID" value="NZ_DAWABQ010000048.1"/>
</dbReference>
<keyword evidence="2" id="KW-1185">Reference proteome</keyword>
<proteinExistence type="predicted"/>
<evidence type="ECO:0000313" key="1">
    <source>
        <dbReference type="EMBL" id="CCO06247.1"/>
    </source>
</evidence>
<name>A0ABM9QJN4_9FIRM</name>
<evidence type="ECO:0000313" key="2">
    <source>
        <dbReference type="Proteomes" id="UP000027600"/>
    </source>
</evidence>
<sequence length="135" mass="15466">MKMMYIVYSADKKPLGIFKDRKSRDIQLKRCGGSYKSVNIRSVKRAYKGVKGCDILMTAKELAKLMDCVGNSEHSDSAFESEINTFMDKYGNKKNISTYNDMMTDLVKITDNERYNSFAQEFETAVSLILSRELI</sequence>
<reference evidence="1 2" key="1">
    <citation type="journal article" date="2014" name="Int. J. Syst. Evol. Microbiol.">
        <title>Complete genome of a new Firmicutes species belonging to the dominant human colonic microbiota ('Ruminococcus bicirculans') reveals two chromosomes and a selective capacity to utilize plant glucans.</title>
        <authorList>
            <consortium name="NISC Comparative Sequencing Program"/>
            <person name="Wegmann U."/>
            <person name="Louis P."/>
            <person name="Goesmann A."/>
            <person name="Henrissat B."/>
            <person name="Duncan S.H."/>
            <person name="Flint H.J."/>
        </authorList>
    </citation>
    <scope>NUCLEOTIDE SEQUENCE [LARGE SCALE GENOMIC DNA]</scope>
    <source>
        <strain evidence="1 2">80/3</strain>
    </source>
</reference>
<protein>
    <submittedName>
        <fullName evidence="1">Uncharacterized protein</fullName>
    </submittedName>
</protein>
<dbReference type="EMBL" id="HF545617">
    <property type="protein sequence ID" value="CCO06247.1"/>
    <property type="molecule type" value="Genomic_DNA"/>
</dbReference>
<accession>A0ABM9QJN4</accession>
<gene>
    <name evidence="1" type="ORF">RBI_II00491</name>
</gene>
<dbReference type="Proteomes" id="UP000027600">
    <property type="component" value="Chromosome II"/>
</dbReference>
<organism evidence="1 2">
    <name type="scientific">Ruminococcus bicirculans</name>
    <name type="common">ex Wegman et al. 2014</name>
    <dbReference type="NCBI Taxonomy" id="1160721"/>
    <lineage>
        <taxon>Bacteria</taxon>
        <taxon>Bacillati</taxon>
        <taxon>Bacillota</taxon>
        <taxon>Clostridia</taxon>
        <taxon>Eubacteriales</taxon>
        <taxon>Oscillospiraceae</taxon>
        <taxon>Ruminococcus</taxon>
    </lineage>
</organism>